<keyword evidence="4" id="KW-0560">Oxidoreductase</keyword>
<sequence length="359" mass="39185">MEEAANRAGNVVVIGGGVAGSLLAKSLQFDSNLVLIDPKEYFDIPWTDLRSMVEPTFAEKTLIKHSEYLSNGTIINSRAIDITATEVLTEEGRAVPYDYLVVATGHDEPLPRNKTDRIGQFKQDYEKIKSSSSILIIGGGPTGVELAGEIATDFPDKKVTLVHKGERLIEFIGLKASTKALKWLKSKKVEVLLGQTVDLDSVSESSREFKTSAGTTVSADCYFVCIGKPLSSDWLSNTILKDSLDEHGRVKVDDKFRVRGQDKIFAIGDITDVKELKQGYLAHAHATLVAKNIKLLMKGEKESGLSPYKPSAAMAIVSLGRKSAVAQFPFMTVSGRFPGMIKSKDLFVGRTRKTMGVDP</sequence>
<name>A0AAD6ERJ6_9POAL</name>
<evidence type="ECO:0000259" key="6">
    <source>
        <dbReference type="Pfam" id="PF07992"/>
    </source>
</evidence>
<comment type="similarity">
    <text evidence="1">Belongs to the FAD-dependent oxidoreductase family.</text>
</comment>
<dbReference type="FunFam" id="3.50.50.100:FF:000006">
    <property type="entry name" value="apoptosis-inducing factor 2"/>
    <property type="match status" value="1"/>
</dbReference>
<dbReference type="GO" id="GO:0050660">
    <property type="term" value="F:flavin adenine dinucleotide binding"/>
    <property type="evidence" value="ECO:0007669"/>
    <property type="project" value="TreeGrafter"/>
</dbReference>
<dbReference type="PANTHER" id="PTHR43735">
    <property type="entry name" value="APOPTOSIS-INDUCING FACTOR 1"/>
    <property type="match status" value="1"/>
</dbReference>
<keyword evidence="2" id="KW-0285">Flavoprotein</keyword>
<accession>A0AAD6ERJ6</accession>
<dbReference type="PANTHER" id="PTHR43735:SF3">
    <property type="entry name" value="FERROPTOSIS SUPPRESSOR PROTEIN 1"/>
    <property type="match status" value="1"/>
</dbReference>
<keyword evidence="3" id="KW-0274">FAD</keyword>
<gene>
    <name evidence="7" type="ORF">LUZ61_002161</name>
</gene>
<keyword evidence="8" id="KW-1185">Reference proteome</keyword>
<reference evidence="7 8" key="1">
    <citation type="journal article" date="2022" name="Cell">
        <title>Repeat-based holocentromeres influence genome architecture and karyotype evolution.</title>
        <authorList>
            <person name="Hofstatter P.G."/>
            <person name="Thangavel G."/>
            <person name="Lux T."/>
            <person name="Neumann P."/>
            <person name="Vondrak T."/>
            <person name="Novak P."/>
            <person name="Zhang M."/>
            <person name="Costa L."/>
            <person name="Castellani M."/>
            <person name="Scott A."/>
            <person name="Toegelov H."/>
            <person name="Fuchs J."/>
            <person name="Mata-Sucre Y."/>
            <person name="Dias Y."/>
            <person name="Vanzela A.L.L."/>
            <person name="Huettel B."/>
            <person name="Almeida C.C.S."/>
            <person name="Simkova H."/>
            <person name="Souza G."/>
            <person name="Pedrosa-Harand A."/>
            <person name="Macas J."/>
            <person name="Mayer K.F.X."/>
            <person name="Houben A."/>
            <person name="Marques A."/>
        </authorList>
    </citation>
    <scope>NUCLEOTIDE SEQUENCE [LARGE SCALE GENOMIC DNA]</scope>
    <source>
        <strain evidence="7">RhyTen1mFocal</strain>
    </source>
</reference>
<dbReference type="GO" id="GO:0004174">
    <property type="term" value="F:electron-transferring-flavoprotein dehydrogenase activity"/>
    <property type="evidence" value="ECO:0007669"/>
    <property type="project" value="TreeGrafter"/>
</dbReference>
<dbReference type="GO" id="GO:0005737">
    <property type="term" value="C:cytoplasm"/>
    <property type="evidence" value="ECO:0007669"/>
    <property type="project" value="TreeGrafter"/>
</dbReference>
<comment type="caution">
    <text evidence="7">The sequence shown here is derived from an EMBL/GenBank/DDBJ whole genome shotgun (WGS) entry which is preliminary data.</text>
</comment>
<evidence type="ECO:0000256" key="5">
    <source>
        <dbReference type="ARBA" id="ARBA00057036"/>
    </source>
</evidence>
<evidence type="ECO:0000256" key="3">
    <source>
        <dbReference type="ARBA" id="ARBA00022827"/>
    </source>
</evidence>
<organism evidence="7 8">
    <name type="scientific">Rhynchospora tenuis</name>
    <dbReference type="NCBI Taxonomy" id="198213"/>
    <lineage>
        <taxon>Eukaryota</taxon>
        <taxon>Viridiplantae</taxon>
        <taxon>Streptophyta</taxon>
        <taxon>Embryophyta</taxon>
        <taxon>Tracheophyta</taxon>
        <taxon>Spermatophyta</taxon>
        <taxon>Magnoliopsida</taxon>
        <taxon>Liliopsida</taxon>
        <taxon>Poales</taxon>
        <taxon>Cyperaceae</taxon>
        <taxon>Cyperoideae</taxon>
        <taxon>Rhynchosporeae</taxon>
        <taxon>Rhynchospora</taxon>
    </lineage>
</organism>
<dbReference type="Proteomes" id="UP001210211">
    <property type="component" value="Unassembled WGS sequence"/>
</dbReference>
<protein>
    <recommendedName>
        <fullName evidence="6">FAD/NAD(P)-binding domain-containing protein</fullName>
    </recommendedName>
</protein>
<dbReference type="Gene3D" id="3.50.50.100">
    <property type="match status" value="1"/>
</dbReference>
<dbReference type="PRINTS" id="PR00469">
    <property type="entry name" value="PNDRDTASEII"/>
</dbReference>
<dbReference type="EMBL" id="JAMRDG010000001">
    <property type="protein sequence ID" value="KAJ3698456.1"/>
    <property type="molecule type" value="Genomic_DNA"/>
</dbReference>
<dbReference type="SUPFAM" id="SSF51905">
    <property type="entry name" value="FAD/NAD(P)-binding domain"/>
    <property type="match status" value="1"/>
</dbReference>
<evidence type="ECO:0000256" key="4">
    <source>
        <dbReference type="ARBA" id="ARBA00023002"/>
    </source>
</evidence>
<comment type="function">
    <text evidence="5">Putative FAD-dependent oxidoreductase.</text>
</comment>
<proteinExistence type="inferred from homology"/>
<dbReference type="AlphaFoldDB" id="A0AAD6ERJ6"/>
<evidence type="ECO:0000256" key="2">
    <source>
        <dbReference type="ARBA" id="ARBA00022630"/>
    </source>
</evidence>
<evidence type="ECO:0000313" key="8">
    <source>
        <dbReference type="Proteomes" id="UP001210211"/>
    </source>
</evidence>
<evidence type="ECO:0000256" key="1">
    <source>
        <dbReference type="ARBA" id="ARBA00006442"/>
    </source>
</evidence>
<feature type="domain" description="FAD/NAD(P)-binding" evidence="6">
    <location>
        <begin position="10"/>
        <end position="284"/>
    </location>
</feature>
<dbReference type="InterPro" id="IPR036188">
    <property type="entry name" value="FAD/NAD-bd_sf"/>
</dbReference>
<dbReference type="PRINTS" id="PR00368">
    <property type="entry name" value="FADPNR"/>
</dbReference>
<dbReference type="Pfam" id="PF07992">
    <property type="entry name" value="Pyr_redox_2"/>
    <property type="match status" value="1"/>
</dbReference>
<dbReference type="InterPro" id="IPR023753">
    <property type="entry name" value="FAD/NAD-binding_dom"/>
</dbReference>
<evidence type="ECO:0000313" key="7">
    <source>
        <dbReference type="EMBL" id="KAJ3698456.1"/>
    </source>
</evidence>